<dbReference type="Pfam" id="PF00153">
    <property type="entry name" value="Mito_carr"/>
    <property type="match status" value="1"/>
</dbReference>
<dbReference type="InterPro" id="IPR018108">
    <property type="entry name" value="MCP_transmembrane"/>
</dbReference>
<keyword evidence="9 10" id="KW-0472">Membrane</keyword>
<evidence type="ECO:0000256" key="8">
    <source>
        <dbReference type="ARBA" id="ARBA00023128"/>
    </source>
</evidence>
<dbReference type="GO" id="GO:0090149">
    <property type="term" value="P:mitochondrial membrane fission"/>
    <property type="evidence" value="ECO:0007669"/>
    <property type="project" value="InterPro"/>
</dbReference>
<keyword evidence="13" id="KW-1185">Reference proteome</keyword>
<dbReference type="PANTHER" id="PTHR21252:SF2">
    <property type="entry name" value="MITOCHONDRIAL OUTER MEMBRANE PROTEIN SLC25A46"/>
    <property type="match status" value="1"/>
</dbReference>
<accession>A0A443S0T4</accession>
<dbReference type="GO" id="GO:0005741">
    <property type="term" value="C:mitochondrial outer membrane"/>
    <property type="evidence" value="ECO:0007669"/>
    <property type="project" value="UniProtKB-SubCell"/>
</dbReference>
<keyword evidence="4 10" id="KW-0812">Transmembrane</keyword>
<dbReference type="SUPFAM" id="SSF103506">
    <property type="entry name" value="Mitochondrial carrier"/>
    <property type="match status" value="1"/>
</dbReference>
<sequence length="223" mass="24888">SSKINTESVCKHLLLKTIAFTIATPFFCSSCIETVQSSVASETPGIFDCLKEGLVRFTYWRRSNSTRLLPFWVITGPTITYHVLHYAISSITKSVIVWSKSKTEAKKENSSCSELSDVSSTVIGTFVADILLFPLETIIFRLYLQGTRTLVDSVDQTNRVIPIISDYEGPIDCYKNIVAEEGSAGLFKGFGSLVLQYVFHFAILKVTNVILREILPNNKKVDN</sequence>
<dbReference type="Gene3D" id="1.50.40.10">
    <property type="entry name" value="Mitochondrial carrier domain"/>
    <property type="match status" value="1"/>
</dbReference>
<keyword evidence="5" id="KW-0677">Repeat</keyword>
<dbReference type="VEuPathDB" id="VectorBase:LDEU010915"/>
<evidence type="ECO:0000313" key="13">
    <source>
        <dbReference type="Proteomes" id="UP000288716"/>
    </source>
</evidence>
<comment type="subcellular location">
    <subcellularLocation>
        <location evidence="1">Mitochondrion outer membrane</location>
        <topology evidence="1">Multi-pass membrane protein</topology>
    </subcellularLocation>
</comment>
<dbReference type="AlphaFoldDB" id="A0A443S0T4"/>
<evidence type="ECO:0000313" key="12">
    <source>
        <dbReference type="EMBL" id="RWS21126.1"/>
    </source>
</evidence>
<dbReference type="InterPro" id="IPR023395">
    <property type="entry name" value="MCP_dom_sf"/>
</dbReference>
<comment type="similarity">
    <text evidence="2 11">Belongs to the mitochondrial carrier (TC 2.A.29) family.</text>
</comment>
<evidence type="ECO:0000256" key="1">
    <source>
        <dbReference type="ARBA" id="ARBA00004374"/>
    </source>
</evidence>
<evidence type="ECO:0000256" key="5">
    <source>
        <dbReference type="ARBA" id="ARBA00022737"/>
    </source>
</evidence>
<evidence type="ECO:0000256" key="2">
    <source>
        <dbReference type="ARBA" id="ARBA00006375"/>
    </source>
</evidence>
<evidence type="ECO:0000256" key="3">
    <source>
        <dbReference type="ARBA" id="ARBA00022448"/>
    </source>
</evidence>
<keyword evidence="6" id="KW-1000">Mitochondrion outer membrane</keyword>
<reference evidence="12 13" key="1">
    <citation type="journal article" date="2018" name="Gigascience">
        <title>Genomes of trombidid mites reveal novel predicted allergens and laterally-transferred genes associated with secondary metabolism.</title>
        <authorList>
            <person name="Dong X."/>
            <person name="Chaisiri K."/>
            <person name="Xia D."/>
            <person name="Armstrong S.D."/>
            <person name="Fang Y."/>
            <person name="Donnelly M.J."/>
            <person name="Kadowaki T."/>
            <person name="McGarry J.W."/>
            <person name="Darby A.C."/>
            <person name="Makepeace B.L."/>
        </authorList>
    </citation>
    <scope>NUCLEOTIDE SEQUENCE [LARGE SCALE GENOMIC DNA]</scope>
    <source>
        <strain evidence="12">UoL-UT</strain>
    </source>
</reference>
<dbReference type="Proteomes" id="UP000288716">
    <property type="component" value="Unassembled WGS sequence"/>
</dbReference>
<name>A0A443S0T4_9ACAR</name>
<dbReference type="OrthoDB" id="2403262at2759"/>
<organism evidence="12 13">
    <name type="scientific">Leptotrombidium deliense</name>
    <dbReference type="NCBI Taxonomy" id="299467"/>
    <lineage>
        <taxon>Eukaryota</taxon>
        <taxon>Metazoa</taxon>
        <taxon>Ecdysozoa</taxon>
        <taxon>Arthropoda</taxon>
        <taxon>Chelicerata</taxon>
        <taxon>Arachnida</taxon>
        <taxon>Acari</taxon>
        <taxon>Acariformes</taxon>
        <taxon>Trombidiformes</taxon>
        <taxon>Prostigmata</taxon>
        <taxon>Anystina</taxon>
        <taxon>Parasitengona</taxon>
        <taxon>Trombiculoidea</taxon>
        <taxon>Trombiculidae</taxon>
        <taxon>Leptotrombidium</taxon>
    </lineage>
</organism>
<feature type="non-terminal residue" evidence="12">
    <location>
        <position position="1"/>
    </location>
</feature>
<dbReference type="STRING" id="299467.A0A443S0T4"/>
<dbReference type="InterPro" id="IPR039158">
    <property type="entry name" value="SLC25A46"/>
</dbReference>
<keyword evidence="7" id="KW-1133">Transmembrane helix</keyword>
<evidence type="ECO:0000256" key="6">
    <source>
        <dbReference type="ARBA" id="ARBA00022787"/>
    </source>
</evidence>
<dbReference type="EMBL" id="NCKV01013624">
    <property type="protein sequence ID" value="RWS21126.1"/>
    <property type="molecule type" value="Genomic_DNA"/>
</dbReference>
<keyword evidence="8" id="KW-0496">Mitochondrion</keyword>
<evidence type="ECO:0000256" key="7">
    <source>
        <dbReference type="ARBA" id="ARBA00022989"/>
    </source>
</evidence>
<feature type="repeat" description="Solcar" evidence="10">
    <location>
        <begin position="112"/>
        <end position="214"/>
    </location>
</feature>
<protein>
    <submittedName>
        <fullName evidence="12">Solute carrier-like protein</fullName>
    </submittedName>
</protein>
<evidence type="ECO:0000256" key="9">
    <source>
        <dbReference type="ARBA" id="ARBA00023136"/>
    </source>
</evidence>
<dbReference type="PROSITE" id="PS50920">
    <property type="entry name" value="SOLCAR"/>
    <property type="match status" value="1"/>
</dbReference>
<evidence type="ECO:0000256" key="10">
    <source>
        <dbReference type="PROSITE-ProRule" id="PRU00282"/>
    </source>
</evidence>
<evidence type="ECO:0000256" key="4">
    <source>
        <dbReference type="ARBA" id="ARBA00022692"/>
    </source>
</evidence>
<gene>
    <name evidence="12" type="ORF">B4U80_05362</name>
</gene>
<comment type="caution">
    <text evidence="12">The sequence shown here is derived from an EMBL/GenBank/DDBJ whole genome shotgun (WGS) entry which is preliminary data.</text>
</comment>
<keyword evidence="3 11" id="KW-0813">Transport</keyword>
<dbReference type="PANTHER" id="PTHR21252">
    <property type="entry name" value="TB1 PROTEIN-RELATED"/>
    <property type="match status" value="1"/>
</dbReference>
<proteinExistence type="inferred from homology"/>
<evidence type="ECO:0000256" key="11">
    <source>
        <dbReference type="RuleBase" id="RU000488"/>
    </source>
</evidence>